<reference evidence="1 2" key="1">
    <citation type="submission" date="2018-01" db="EMBL/GenBank/DDBJ databases">
        <title>Genome characterization of the sugarcane-associated fungus Trichoderma ghanense CCMA-1212 and their application in lignocelulose bioconversion.</title>
        <authorList>
            <person name="Steindorff A.S."/>
            <person name="Mendes T.D."/>
            <person name="Vilela E.S.D."/>
            <person name="Rodrigues D.S."/>
            <person name="Formighieri E.F."/>
            <person name="Melo I.S."/>
            <person name="Favaro L.C.L."/>
        </authorList>
    </citation>
    <scope>NUCLEOTIDE SEQUENCE [LARGE SCALE GENOMIC DNA]</scope>
    <source>
        <strain evidence="1 2">CCMA-1212</strain>
    </source>
</reference>
<comment type="caution">
    <text evidence="1">The sequence shown here is derived from an EMBL/GenBank/DDBJ whole genome shotgun (WGS) entry which is preliminary data.</text>
</comment>
<dbReference type="EMBL" id="PPTA01000001">
    <property type="protein sequence ID" value="TFB06952.1"/>
    <property type="molecule type" value="Genomic_DNA"/>
</dbReference>
<sequence length="144" mass="16288">MIHDAEFKRTCSQLHLVTASVRIFAKLYSVLAKLLKQGPLQLDACLKFLNFRHLLFNRAIHIWQRAHLGSGVLQLVLELVRSTGHVLEGELLAAAAWPTGRSSCRDARRGLETGADLCEDNRQLGQSVEVVWGQSRREGERRQF</sequence>
<dbReference type="GeneID" id="300572032"/>
<keyword evidence="2" id="KW-1185">Reference proteome</keyword>
<evidence type="ECO:0000313" key="1">
    <source>
        <dbReference type="EMBL" id="TFB06952.1"/>
    </source>
</evidence>
<dbReference type="RefSeq" id="XP_073563153.1">
    <property type="nucleotide sequence ID" value="XM_073697582.1"/>
</dbReference>
<protein>
    <submittedName>
        <fullName evidence="1">Uncharacterized protein</fullName>
    </submittedName>
</protein>
<accession>A0ABY2HF50</accession>
<name>A0ABY2HF50_9HYPO</name>
<gene>
    <name evidence="1" type="ORF">CCMA1212_000097</name>
</gene>
<proteinExistence type="predicted"/>
<dbReference type="Proteomes" id="UP001642720">
    <property type="component" value="Unassembled WGS sequence"/>
</dbReference>
<organism evidence="1 2">
    <name type="scientific">Trichoderma ghanense</name>
    <dbReference type="NCBI Taxonomy" id="65468"/>
    <lineage>
        <taxon>Eukaryota</taxon>
        <taxon>Fungi</taxon>
        <taxon>Dikarya</taxon>
        <taxon>Ascomycota</taxon>
        <taxon>Pezizomycotina</taxon>
        <taxon>Sordariomycetes</taxon>
        <taxon>Hypocreomycetidae</taxon>
        <taxon>Hypocreales</taxon>
        <taxon>Hypocreaceae</taxon>
        <taxon>Trichoderma</taxon>
    </lineage>
</organism>
<evidence type="ECO:0000313" key="2">
    <source>
        <dbReference type="Proteomes" id="UP001642720"/>
    </source>
</evidence>